<organism evidence="2 3">
    <name type="scientific">Aestuariispira insulae</name>
    <dbReference type="NCBI Taxonomy" id="1461337"/>
    <lineage>
        <taxon>Bacteria</taxon>
        <taxon>Pseudomonadati</taxon>
        <taxon>Pseudomonadota</taxon>
        <taxon>Alphaproteobacteria</taxon>
        <taxon>Rhodospirillales</taxon>
        <taxon>Kiloniellaceae</taxon>
        <taxon>Aestuariispira</taxon>
    </lineage>
</organism>
<feature type="transmembrane region" description="Helical" evidence="1">
    <location>
        <begin position="393"/>
        <end position="410"/>
    </location>
</feature>
<feature type="transmembrane region" description="Helical" evidence="1">
    <location>
        <begin position="26"/>
        <end position="57"/>
    </location>
</feature>
<feature type="transmembrane region" description="Helical" evidence="1">
    <location>
        <begin position="521"/>
        <end position="541"/>
    </location>
</feature>
<evidence type="ECO:0000313" key="3">
    <source>
        <dbReference type="Proteomes" id="UP000256845"/>
    </source>
</evidence>
<feature type="transmembrane region" description="Helical" evidence="1">
    <location>
        <begin position="282"/>
        <end position="300"/>
    </location>
</feature>
<sequence length="708" mass="78901">MWPTSPMADQSPLPRQPLLTALPLKFLLLAGLFFLIGMPIVSLSGFALVFLFGFLLFHAPGLIRSRARWLLALAGLVAGKAILLTLPAYDIRESHNIFLPPPHGEVLQRELPPAVHQALMTAFYEHYPDTKRCSKERDGCWLNHAGVDRLYSASFDSRSVQPGWSRKVSTIDFNGLAEFRGGFVNQVRYNWQSPYSDVKREEMPFFVRYDWPDDIPGSRLCWRGSLVWPDGQGGYLQQTHHEKDCRLLTETDAGSHVFAIGIPANNLAISLEKTGLLAASDGLRVFIPFVIAALVFWLLIQPNWKSLTVPGLILLAAIVFTAIKTPWMFGDYLPLGGGGDGLAHEGFARSVAEGLLNGDWQQAARGRSDIFYYMPGLRYLLAAEKMLFGDTHFGYLALLLLWPLLIYHLFRNYLPTSWAVTIIIAFFIASGLKDWGLYYGEYVKWAGRGYPETAGYAAFIAGFMLCAGGIQESSRWAGRAFFGAAVLAIAVAIRPNVALGTAVILTGLGLYLLAKRPPLDLASLCIGFLPILLLPLHNWYFGGKIVLLTSSATIAANLPTPPGTYLTMVQEIMSGAFDGPAFEQVRGQIAEWSERLHPISLMGLAGVVAICFSRRKLPLDLRLLAFAAIPQHGILLFYQAHSRFKWLVWLISILLACHMLCHYWLPAFARRHPRITERIRRSLPMRLLSGLYQADIWSRLTRDGKARG</sequence>
<keyword evidence="1" id="KW-1133">Transmembrane helix</keyword>
<keyword evidence="3" id="KW-1185">Reference proteome</keyword>
<dbReference type="Proteomes" id="UP000256845">
    <property type="component" value="Unassembled WGS sequence"/>
</dbReference>
<feature type="transmembrane region" description="Helical" evidence="1">
    <location>
        <begin position="477"/>
        <end position="493"/>
    </location>
</feature>
<reference evidence="2 3" key="1">
    <citation type="submission" date="2018-07" db="EMBL/GenBank/DDBJ databases">
        <title>Genomic Encyclopedia of Type Strains, Phase III (KMG-III): the genomes of soil and plant-associated and newly described type strains.</title>
        <authorList>
            <person name="Whitman W."/>
        </authorList>
    </citation>
    <scope>NUCLEOTIDE SEQUENCE [LARGE SCALE GENOMIC DNA]</scope>
    <source>
        <strain evidence="2 3">CECT 8488</strain>
    </source>
</reference>
<feature type="transmembrane region" description="Helical" evidence="1">
    <location>
        <begin position="307"/>
        <end position="329"/>
    </location>
</feature>
<keyword evidence="1" id="KW-0812">Transmembrane</keyword>
<feature type="transmembrane region" description="Helical" evidence="1">
    <location>
        <begin position="417"/>
        <end position="433"/>
    </location>
</feature>
<feature type="transmembrane region" description="Helical" evidence="1">
    <location>
        <begin position="453"/>
        <end position="470"/>
    </location>
</feature>
<feature type="transmembrane region" description="Helical" evidence="1">
    <location>
        <begin position="69"/>
        <end position="89"/>
    </location>
</feature>
<accession>A0A3D9HSC1</accession>
<feature type="transmembrane region" description="Helical" evidence="1">
    <location>
        <begin position="646"/>
        <end position="665"/>
    </location>
</feature>
<comment type="caution">
    <text evidence="2">The sequence shown here is derived from an EMBL/GenBank/DDBJ whole genome shotgun (WGS) entry which is preliminary data.</text>
</comment>
<evidence type="ECO:0000313" key="2">
    <source>
        <dbReference type="EMBL" id="RED52360.1"/>
    </source>
</evidence>
<evidence type="ECO:0000256" key="1">
    <source>
        <dbReference type="SAM" id="Phobius"/>
    </source>
</evidence>
<name>A0A3D9HSC1_9PROT</name>
<keyword evidence="1" id="KW-0472">Membrane</keyword>
<dbReference type="EMBL" id="QRDW01000002">
    <property type="protein sequence ID" value="RED52360.1"/>
    <property type="molecule type" value="Genomic_DNA"/>
</dbReference>
<proteinExistence type="predicted"/>
<gene>
    <name evidence="2" type="ORF">DFP90_102381</name>
</gene>
<dbReference type="AlphaFoldDB" id="A0A3D9HSC1"/>
<feature type="transmembrane region" description="Helical" evidence="1">
    <location>
        <begin position="499"/>
        <end position="514"/>
    </location>
</feature>
<protein>
    <submittedName>
        <fullName evidence="2">Uncharacterized protein</fullName>
    </submittedName>
</protein>